<organism evidence="1 2">
    <name type="scientific">Nitrososphaera viennensis EN76</name>
    <dbReference type="NCBI Taxonomy" id="926571"/>
    <lineage>
        <taxon>Archaea</taxon>
        <taxon>Nitrososphaerota</taxon>
        <taxon>Nitrososphaeria</taxon>
        <taxon>Nitrososphaerales</taxon>
        <taxon>Nitrososphaeraceae</taxon>
        <taxon>Nitrososphaera</taxon>
    </lineage>
</organism>
<dbReference type="AlphaFoldDB" id="A0A060HMA6"/>
<dbReference type="HOGENOM" id="CLU_951886_0_0_2"/>
<protein>
    <submittedName>
        <fullName evidence="1">Uncharacterized protein</fullName>
    </submittedName>
</protein>
<keyword evidence="2" id="KW-1185">Reference proteome</keyword>
<reference evidence="1 2" key="1">
    <citation type="journal article" date="2014" name="Int. J. Syst. Evol. Microbiol.">
        <title>Nitrososphaera viennensis gen. nov., sp. nov., an aerobic and mesophilic, ammonia-oxidizing archaeon from soil and a member of the archaeal phylum Thaumarchaeota.</title>
        <authorList>
            <person name="Stieglmeier M."/>
            <person name="Klingl A."/>
            <person name="Alves R.J."/>
            <person name="Rittmann S.K."/>
            <person name="Melcher M."/>
            <person name="Leisch N."/>
            <person name="Schleper C."/>
        </authorList>
    </citation>
    <scope>NUCLEOTIDE SEQUENCE [LARGE SCALE GENOMIC DNA]</scope>
    <source>
        <strain evidence="1">EN76</strain>
    </source>
</reference>
<gene>
    <name evidence="1" type="ORF">NVIE_020430</name>
</gene>
<dbReference type="STRING" id="926571.NVIE_020430"/>
<dbReference type="EMBL" id="CP007536">
    <property type="protein sequence ID" value="AIC16300.1"/>
    <property type="molecule type" value="Genomic_DNA"/>
</dbReference>
<proteinExistence type="predicted"/>
<accession>A0A060HMA6</accession>
<dbReference type="KEGG" id="nvn:NVIE_020430"/>
<dbReference type="Proteomes" id="UP000027093">
    <property type="component" value="Chromosome"/>
</dbReference>
<name>A0A060HMA6_9ARCH</name>
<evidence type="ECO:0000313" key="2">
    <source>
        <dbReference type="Proteomes" id="UP000027093"/>
    </source>
</evidence>
<sequence length="314" mass="34135">MATKRLYVQKLTLHYCSALYMRRSRIIAAVIVMLAALLLNFSGNSALAYPPIWVENPRNAGMGIVGVSMLSTTPHNCNIELPSANPNKGGESVTFKVPPGVADIVSAGEPNMPANYHIAFEGDDGLYYEVGIYYGDWSRDSDIGYNATKFQVAWGVGGILRGISGIPVVAGHTLELSILYDQSGTKQWQVWMDDLDDSKPVQIVNIGHSSMNVKSDYFTFVEAGSFAPNTNTQRLGLVEVLDIQHATRAGSDDDDDGNNNNNINKAGLSTWTNGYLLMDCSPANSSYGVTYLGSTGKFKIGYEGETTKNGHQLW</sequence>
<evidence type="ECO:0000313" key="1">
    <source>
        <dbReference type="EMBL" id="AIC16300.1"/>
    </source>
</evidence>